<comment type="catalytic activity">
    <reaction evidence="8 9">
        <text>D-sedoheptulose 7-phosphate + D-glyceraldehyde 3-phosphate = D-erythrose 4-phosphate + beta-D-fructose 6-phosphate</text>
        <dbReference type="Rhea" id="RHEA:17053"/>
        <dbReference type="ChEBI" id="CHEBI:16897"/>
        <dbReference type="ChEBI" id="CHEBI:57483"/>
        <dbReference type="ChEBI" id="CHEBI:57634"/>
        <dbReference type="ChEBI" id="CHEBI:59776"/>
        <dbReference type="EC" id="2.2.1.2"/>
    </reaction>
</comment>
<keyword evidence="5 9" id="KW-0808">Transferase</keyword>
<dbReference type="Proteomes" id="UP000294215">
    <property type="component" value="Unassembled WGS sequence"/>
</dbReference>
<evidence type="ECO:0000256" key="7">
    <source>
        <dbReference type="ARBA" id="ARBA00023270"/>
    </source>
</evidence>
<dbReference type="CDD" id="cd00957">
    <property type="entry name" value="Transaldolase_TalAB"/>
    <property type="match status" value="1"/>
</dbReference>
<dbReference type="HAMAP" id="MF_00492">
    <property type="entry name" value="Transaldolase_1"/>
    <property type="match status" value="1"/>
</dbReference>
<dbReference type="PROSITE" id="PS01054">
    <property type="entry name" value="TRANSALDOLASE_1"/>
    <property type="match status" value="1"/>
</dbReference>
<dbReference type="EC" id="2.2.1.2" evidence="4 9"/>
<evidence type="ECO:0000256" key="2">
    <source>
        <dbReference type="ARBA" id="ARBA00004857"/>
    </source>
</evidence>
<dbReference type="GO" id="GO:0005829">
    <property type="term" value="C:cytosol"/>
    <property type="evidence" value="ECO:0007669"/>
    <property type="project" value="TreeGrafter"/>
</dbReference>
<comment type="caution">
    <text evidence="10">The sequence shown here is derived from an EMBL/GenBank/DDBJ whole genome shotgun (WGS) entry which is preliminary data.</text>
</comment>
<reference evidence="10 11" key="1">
    <citation type="submission" date="2019-02" db="EMBL/GenBank/DDBJ databases">
        <title>The genomic architecture of introgression among sibling species of bacteria.</title>
        <authorList>
            <person name="Cavassim M.I.A."/>
            <person name="Moeskjaer S."/>
            <person name="Moslemi C."/>
            <person name="Fields B."/>
            <person name="Bachmann A."/>
            <person name="Vilhjalmsson B."/>
            <person name="Schierup M.H."/>
            <person name="Young J.P.W."/>
            <person name="Andersen S.U."/>
        </authorList>
    </citation>
    <scope>NUCLEOTIDE SEQUENCE [LARGE SCALE GENOMIC DNA]</scope>
    <source>
        <strain evidence="10 11">SM92</strain>
        <plasmid evidence="10">pSM92_Rh12</plasmid>
    </source>
</reference>
<evidence type="ECO:0000256" key="1">
    <source>
        <dbReference type="ARBA" id="ARBA00003518"/>
    </source>
</evidence>
<dbReference type="InterPro" id="IPR013785">
    <property type="entry name" value="Aldolase_TIM"/>
</dbReference>
<comment type="subcellular location">
    <subcellularLocation>
        <location evidence="9">Cytoplasm</location>
    </subcellularLocation>
</comment>
<dbReference type="PANTHER" id="PTHR10683">
    <property type="entry name" value="TRANSALDOLASE"/>
    <property type="match status" value="1"/>
</dbReference>
<gene>
    <name evidence="9" type="primary">tal</name>
    <name evidence="10" type="ORF">ELH40_36240</name>
</gene>
<sequence length="342" mass="37650">MTSKLEQLRAMTTVVADTGDIEAVARFKPTDCTTNPTIVLKALATEAYRHVVEEALSWGRAKTGNPRYIAAATADRLAISVGIELLRLVPGYVSTEVDATLSFNVAASIAKARQIIADYKERGVDRERVLIKLASTWEGIRAAEVLQRDGIKCNMTLLLNRAQAVASAEAGAFLISPFVGRIYDWHKKSLGRDLAPEEDPGVRSVRDIYNHYKANGIGTIVMGASFRNSSQIEALAGCDRLTIAPALLDALSADEGKLARSLDPGVPSPMPLREEADAICHWFVSEDAVDIKHPQPSDPMDEITFRWIMNEDPMATEKLAEGIRIFAHDLRTLRETMQHRLQ</sequence>
<dbReference type="GO" id="GO:0006098">
    <property type="term" value="P:pentose-phosphate shunt"/>
    <property type="evidence" value="ECO:0007669"/>
    <property type="project" value="UniProtKB-UniRule"/>
</dbReference>
<keyword evidence="6 9" id="KW-0570">Pentose shunt</keyword>
<organism evidence="10 11">
    <name type="scientific">Rhizobium ruizarguesonis</name>
    <dbReference type="NCBI Taxonomy" id="2081791"/>
    <lineage>
        <taxon>Bacteria</taxon>
        <taxon>Pseudomonadati</taxon>
        <taxon>Pseudomonadota</taxon>
        <taxon>Alphaproteobacteria</taxon>
        <taxon>Hyphomicrobiales</taxon>
        <taxon>Rhizobiaceae</taxon>
        <taxon>Rhizobium/Agrobacterium group</taxon>
        <taxon>Rhizobium</taxon>
    </lineage>
</organism>
<dbReference type="PROSITE" id="PS00958">
    <property type="entry name" value="TRANSALDOLASE_2"/>
    <property type="match status" value="1"/>
</dbReference>
<dbReference type="SUPFAM" id="SSF51569">
    <property type="entry name" value="Aldolase"/>
    <property type="match status" value="1"/>
</dbReference>
<evidence type="ECO:0000256" key="5">
    <source>
        <dbReference type="ARBA" id="ARBA00022679"/>
    </source>
</evidence>
<evidence type="ECO:0000313" key="10">
    <source>
        <dbReference type="EMBL" id="TBC03042.1"/>
    </source>
</evidence>
<geneLocation type="plasmid" evidence="10">
    <name>pSM92_Rh12</name>
</geneLocation>
<dbReference type="Gene3D" id="3.20.20.70">
    <property type="entry name" value="Aldolase class I"/>
    <property type="match status" value="1"/>
</dbReference>
<keyword evidence="7 9" id="KW-0704">Schiff base</keyword>
<dbReference type="RefSeq" id="WP_130817729.1">
    <property type="nucleotide sequence ID" value="NZ_SIMR01000006.1"/>
</dbReference>
<dbReference type="InterPro" id="IPR004730">
    <property type="entry name" value="Transaldolase_1"/>
</dbReference>
<evidence type="ECO:0000256" key="9">
    <source>
        <dbReference type="HAMAP-Rule" id="MF_00492"/>
    </source>
</evidence>
<comment type="function">
    <text evidence="1 9">Transaldolase is important for the balance of metabolites in the pentose-phosphate pathway.</text>
</comment>
<feature type="active site" description="Schiff-base intermediate with substrate" evidence="9">
    <location>
        <position position="132"/>
    </location>
</feature>
<keyword evidence="9" id="KW-0963">Cytoplasm</keyword>
<protein>
    <recommendedName>
        <fullName evidence="4 9">Transaldolase</fullName>
        <ecNumber evidence="4 9">2.2.1.2</ecNumber>
    </recommendedName>
</protein>
<dbReference type="InterPro" id="IPR001585">
    <property type="entry name" value="TAL/FSA"/>
</dbReference>
<proteinExistence type="inferred from homology"/>
<evidence type="ECO:0000256" key="4">
    <source>
        <dbReference type="ARBA" id="ARBA00013151"/>
    </source>
</evidence>
<dbReference type="EMBL" id="SIMR01000006">
    <property type="protein sequence ID" value="TBC03042.1"/>
    <property type="molecule type" value="Genomic_DNA"/>
</dbReference>
<evidence type="ECO:0000256" key="8">
    <source>
        <dbReference type="ARBA" id="ARBA00048810"/>
    </source>
</evidence>
<keyword evidence="10" id="KW-0614">Plasmid</keyword>
<dbReference type="GO" id="GO:0005975">
    <property type="term" value="P:carbohydrate metabolic process"/>
    <property type="evidence" value="ECO:0007669"/>
    <property type="project" value="InterPro"/>
</dbReference>
<dbReference type="AlphaFoldDB" id="A0AB38HSG8"/>
<name>A0AB38HSG8_9HYPH</name>
<comment type="pathway">
    <text evidence="2 9">Carbohydrate degradation; pentose phosphate pathway; D-glyceraldehyde 3-phosphate and beta-D-fructose 6-phosphate from D-ribose 5-phosphate and D-xylulose 5-phosphate (non-oxidative stage): step 2/3.</text>
</comment>
<dbReference type="InterPro" id="IPR018225">
    <property type="entry name" value="Transaldolase_AS"/>
</dbReference>
<dbReference type="GO" id="GO:0004801">
    <property type="term" value="F:transaldolase activity"/>
    <property type="evidence" value="ECO:0007669"/>
    <property type="project" value="UniProtKB-UniRule"/>
</dbReference>
<comment type="similarity">
    <text evidence="3 9">Belongs to the transaldolase family. Type 1 subfamily.</text>
</comment>
<evidence type="ECO:0000313" key="11">
    <source>
        <dbReference type="Proteomes" id="UP000294215"/>
    </source>
</evidence>
<evidence type="ECO:0000256" key="6">
    <source>
        <dbReference type="ARBA" id="ARBA00023126"/>
    </source>
</evidence>
<evidence type="ECO:0000256" key="3">
    <source>
        <dbReference type="ARBA" id="ARBA00008012"/>
    </source>
</evidence>
<accession>A0AB38HSG8</accession>
<dbReference type="PANTHER" id="PTHR10683:SF18">
    <property type="entry name" value="TRANSALDOLASE"/>
    <property type="match status" value="1"/>
</dbReference>
<dbReference type="Pfam" id="PF00923">
    <property type="entry name" value="TAL_FSA"/>
    <property type="match status" value="1"/>
</dbReference>